<sequence length="200" mass="21438">MEVFDQLAEKYQGEHSHNPFQAALIEKISATLPAGASVLDLGCGSGVPTAKVLTESGHRVVGVDIAEGMLRLAREQVPAAEFVRANFAELPDDFGKFEAVTAFFSLLMLSKAEIERTLDKVAGWLTPGGHFAIGMVNFDADSIPIEFMGVPVTVSGYLEPDLAAVLEAHGFTVLTIETVFFTPTDGPQESQIFALAQLPE</sequence>
<evidence type="ECO:0000313" key="5">
    <source>
        <dbReference type="Proteomes" id="UP000619479"/>
    </source>
</evidence>
<dbReference type="Pfam" id="PF13649">
    <property type="entry name" value="Methyltransf_25"/>
    <property type="match status" value="1"/>
</dbReference>
<reference evidence="4" key="1">
    <citation type="submission" date="2021-01" db="EMBL/GenBank/DDBJ databases">
        <title>Whole genome shotgun sequence of Actinoplanes cyaneus NBRC 14990.</title>
        <authorList>
            <person name="Komaki H."/>
            <person name="Tamura T."/>
        </authorList>
    </citation>
    <scope>NUCLEOTIDE SEQUENCE</scope>
    <source>
        <strain evidence="4">NBRC 14990</strain>
    </source>
</reference>
<dbReference type="SUPFAM" id="SSF53335">
    <property type="entry name" value="S-adenosyl-L-methionine-dependent methyltransferases"/>
    <property type="match status" value="1"/>
</dbReference>
<comment type="caution">
    <text evidence="4">The sequence shown here is derived from an EMBL/GenBank/DDBJ whole genome shotgun (WGS) entry which is preliminary data.</text>
</comment>
<dbReference type="PANTHER" id="PTHR43861:SF1">
    <property type="entry name" value="TRANS-ACONITATE 2-METHYLTRANSFERASE"/>
    <property type="match status" value="1"/>
</dbReference>
<dbReference type="PANTHER" id="PTHR43861">
    <property type="entry name" value="TRANS-ACONITATE 2-METHYLTRANSFERASE-RELATED"/>
    <property type="match status" value="1"/>
</dbReference>
<gene>
    <name evidence="4" type="ORF">Acy02nite_27350</name>
</gene>
<keyword evidence="1 4" id="KW-0489">Methyltransferase</keyword>
<accession>A0A919IFG4</accession>
<evidence type="ECO:0000256" key="1">
    <source>
        <dbReference type="ARBA" id="ARBA00022603"/>
    </source>
</evidence>
<dbReference type="AlphaFoldDB" id="A0A919IFG4"/>
<dbReference type="EMBL" id="BOMH01000018">
    <property type="protein sequence ID" value="GID64854.1"/>
    <property type="molecule type" value="Genomic_DNA"/>
</dbReference>
<evidence type="ECO:0000259" key="3">
    <source>
        <dbReference type="Pfam" id="PF13649"/>
    </source>
</evidence>
<keyword evidence="2" id="KW-0808">Transferase</keyword>
<evidence type="ECO:0000313" key="4">
    <source>
        <dbReference type="EMBL" id="GID64854.1"/>
    </source>
</evidence>
<organism evidence="4 5">
    <name type="scientific">Actinoplanes cyaneus</name>
    <dbReference type="NCBI Taxonomy" id="52696"/>
    <lineage>
        <taxon>Bacteria</taxon>
        <taxon>Bacillati</taxon>
        <taxon>Actinomycetota</taxon>
        <taxon>Actinomycetes</taxon>
        <taxon>Micromonosporales</taxon>
        <taxon>Micromonosporaceae</taxon>
        <taxon>Actinoplanes</taxon>
    </lineage>
</organism>
<dbReference type="Proteomes" id="UP000619479">
    <property type="component" value="Unassembled WGS sequence"/>
</dbReference>
<proteinExistence type="predicted"/>
<dbReference type="Gene3D" id="3.40.50.150">
    <property type="entry name" value="Vaccinia Virus protein VP39"/>
    <property type="match status" value="1"/>
</dbReference>
<protein>
    <submittedName>
        <fullName evidence="4">Methyltransferase</fullName>
    </submittedName>
</protein>
<name>A0A919IFG4_9ACTN</name>
<dbReference type="CDD" id="cd02440">
    <property type="entry name" value="AdoMet_MTases"/>
    <property type="match status" value="1"/>
</dbReference>
<dbReference type="GO" id="GO:0032259">
    <property type="term" value="P:methylation"/>
    <property type="evidence" value="ECO:0007669"/>
    <property type="project" value="UniProtKB-KW"/>
</dbReference>
<dbReference type="InterPro" id="IPR041698">
    <property type="entry name" value="Methyltransf_25"/>
</dbReference>
<dbReference type="GO" id="GO:0008168">
    <property type="term" value="F:methyltransferase activity"/>
    <property type="evidence" value="ECO:0007669"/>
    <property type="project" value="UniProtKB-KW"/>
</dbReference>
<dbReference type="InterPro" id="IPR029063">
    <property type="entry name" value="SAM-dependent_MTases_sf"/>
</dbReference>
<feature type="domain" description="Methyltransferase" evidence="3">
    <location>
        <begin position="38"/>
        <end position="129"/>
    </location>
</feature>
<evidence type="ECO:0000256" key="2">
    <source>
        <dbReference type="ARBA" id="ARBA00022679"/>
    </source>
</evidence>
<keyword evidence="5" id="KW-1185">Reference proteome</keyword>
<dbReference type="RefSeq" id="WP_203740448.1">
    <property type="nucleotide sequence ID" value="NZ_BAAAUC010000074.1"/>
</dbReference>